<dbReference type="RefSeq" id="WP_169532348.1">
    <property type="nucleotide sequence ID" value="NZ_JABBGH010000002.1"/>
</dbReference>
<evidence type="ECO:0000313" key="11">
    <source>
        <dbReference type="EMBL" id="NML66721.1"/>
    </source>
</evidence>
<organism evidence="11 12">
    <name type="scientific">Hymenobacter polaris</name>
    <dbReference type="NCBI Taxonomy" id="2682546"/>
    <lineage>
        <taxon>Bacteria</taxon>
        <taxon>Pseudomonadati</taxon>
        <taxon>Bacteroidota</taxon>
        <taxon>Cytophagia</taxon>
        <taxon>Cytophagales</taxon>
        <taxon>Hymenobacteraceae</taxon>
        <taxon>Hymenobacter</taxon>
    </lineage>
</organism>
<dbReference type="InterPro" id="IPR043519">
    <property type="entry name" value="NT_sf"/>
</dbReference>
<keyword evidence="3 11" id="KW-0808">Transferase</keyword>
<dbReference type="Proteomes" id="UP000559626">
    <property type="component" value="Unassembled WGS sequence"/>
</dbReference>
<keyword evidence="5" id="KW-0479">Metal-binding</keyword>
<evidence type="ECO:0000256" key="6">
    <source>
        <dbReference type="ARBA" id="ARBA00022741"/>
    </source>
</evidence>
<keyword evidence="8" id="KW-0460">Magnesium</keyword>
<dbReference type="CDD" id="cd05403">
    <property type="entry name" value="NT_KNTase_like"/>
    <property type="match status" value="1"/>
</dbReference>
<dbReference type="EMBL" id="JABBGH010000002">
    <property type="protein sequence ID" value="NML66721.1"/>
    <property type="molecule type" value="Genomic_DNA"/>
</dbReference>
<evidence type="ECO:0000256" key="9">
    <source>
        <dbReference type="ARBA" id="ARBA00038276"/>
    </source>
</evidence>
<evidence type="ECO:0000259" key="10">
    <source>
        <dbReference type="Pfam" id="PF01909"/>
    </source>
</evidence>
<dbReference type="InterPro" id="IPR002934">
    <property type="entry name" value="Polymerase_NTP_transf_dom"/>
</dbReference>
<dbReference type="AlphaFoldDB" id="A0A7Y0FNM1"/>
<dbReference type="SUPFAM" id="SSF81301">
    <property type="entry name" value="Nucleotidyltransferase"/>
    <property type="match status" value="1"/>
</dbReference>
<evidence type="ECO:0000256" key="8">
    <source>
        <dbReference type="ARBA" id="ARBA00022842"/>
    </source>
</evidence>
<keyword evidence="6" id="KW-0547">Nucleotide-binding</keyword>
<evidence type="ECO:0000256" key="4">
    <source>
        <dbReference type="ARBA" id="ARBA00022695"/>
    </source>
</evidence>
<dbReference type="GO" id="GO:0016779">
    <property type="term" value="F:nucleotidyltransferase activity"/>
    <property type="evidence" value="ECO:0007669"/>
    <property type="project" value="UniProtKB-KW"/>
</dbReference>
<dbReference type="Gene3D" id="3.30.460.10">
    <property type="entry name" value="Beta Polymerase, domain 2"/>
    <property type="match status" value="1"/>
</dbReference>
<dbReference type="Pfam" id="PF01909">
    <property type="entry name" value="NTP_transf_2"/>
    <property type="match status" value="1"/>
</dbReference>
<evidence type="ECO:0000256" key="7">
    <source>
        <dbReference type="ARBA" id="ARBA00022840"/>
    </source>
</evidence>
<keyword evidence="4" id="KW-0548">Nucleotidyltransferase</keyword>
<keyword evidence="12" id="KW-1185">Reference proteome</keyword>
<dbReference type="InterPro" id="IPR052038">
    <property type="entry name" value="Type-VII_TA_antitoxin"/>
</dbReference>
<protein>
    <submittedName>
        <fullName evidence="11">Nucleotidyltransferase</fullName>
    </submittedName>
</protein>
<evidence type="ECO:0000256" key="2">
    <source>
        <dbReference type="ARBA" id="ARBA00022649"/>
    </source>
</evidence>
<accession>A0A7Y0FNM1</accession>
<sequence length="107" mass="12423">MPQPPHSLDYIRQVLADYFADKPVRRVQVFGSYARGEATAESDLDLLIELTQLVGWEYFRYADDLGDRLGIKVDIGTGVSDYIMRYIKKDLRTLYEPEYEPEKKQTA</sequence>
<gene>
    <name evidence="11" type="ORF">HHL22_16050</name>
</gene>
<evidence type="ECO:0000256" key="5">
    <source>
        <dbReference type="ARBA" id="ARBA00022723"/>
    </source>
</evidence>
<dbReference type="GO" id="GO:0046872">
    <property type="term" value="F:metal ion binding"/>
    <property type="evidence" value="ECO:0007669"/>
    <property type="project" value="UniProtKB-KW"/>
</dbReference>
<dbReference type="PANTHER" id="PTHR33571">
    <property type="entry name" value="SSL8005 PROTEIN"/>
    <property type="match status" value="1"/>
</dbReference>
<name>A0A7Y0FNM1_9BACT</name>
<dbReference type="PANTHER" id="PTHR33571:SF14">
    <property type="entry name" value="PROTEIN ADENYLYLTRANSFERASE MJ0435-RELATED"/>
    <property type="match status" value="1"/>
</dbReference>
<evidence type="ECO:0000256" key="1">
    <source>
        <dbReference type="ARBA" id="ARBA00001946"/>
    </source>
</evidence>
<feature type="domain" description="Polymerase nucleotidyl transferase" evidence="10">
    <location>
        <begin position="16"/>
        <end position="79"/>
    </location>
</feature>
<keyword evidence="2" id="KW-1277">Toxin-antitoxin system</keyword>
<comment type="similarity">
    <text evidence="9">Belongs to the MntA antitoxin family.</text>
</comment>
<dbReference type="GO" id="GO:0005524">
    <property type="term" value="F:ATP binding"/>
    <property type="evidence" value="ECO:0007669"/>
    <property type="project" value="UniProtKB-KW"/>
</dbReference>
<comment type="caution">
    <text evidence="11">The sequence shown here is derived from an EMBL/GenBank/DDBJ whole genome shotgun (WGS) entry which is preliminary data.</text>
</comment>
<evidence type="ECO:0000256" key="3">
    <source>
        <dbReference type="ARBA" id="ARBA00022679"/>
    </source>
</evidence>
<evidence type="ECO:0000313" key="12">
    <source>
        <dbReference type="Proteomes" id="UP000559626"/>
    </source>
</evidence>
<reference evidence="11 12" key="1">
    <citation type="submission" date="2020-04" db="EMBL/GenBank/DDBJ databases">
        <title>Hymenobacter polaris sp. nov., isolated from Arctic soil.</title>
        <authorList>
            <person name="Dahal R.H."/>
        </authorList>
    </citation>
    <scope>NUCLEOTIDE SEQUENCE [LARGE SCALE GENOMIC DNA]</scope>
    <source>
        <strain evidence="11 12">RP-2-7</strain>
    </source>
</reference>
<comment type="cofactor">
    <cofactor evidence="1">
        <name>Mg(2+)</name>
        <dbReference type="ChEBI" id="CHEBI:18420"/>
    </cofactor>
</comment>
<keyword evidence="7" id="KW-0067">ATP-binding</keyword>
<proteinExistence type="inferred from homology"/>